<dbReference type="SFLD" id="SFLDS00029">
    <property type="entry name" value="Radical_SAM"/>
    <property type="match status" value="1"/>
</dbReference>
<evidence type="ECO:0000256" key="8">
    <source>
        <dbReference type="HAMAP-Rule" id="MF_00917"/>
    </source>
</evidence>
<dbReference type="EMBL" id="JBHSGO010000172">
    <property type="protein sequence ID" value="MFC4666086.1"/>
    <property type="molecule type" value="Genomic_DNA"/>
</dbReference>
<dbReference type="InterPro" id="IPR007197">
    <property type="entry name" value="rSAM"/>
</dbReference>
<keyword evidence="3 8" id="KW-0479">Metal-binding</keyword>
<comment type="subunit">
    <text evidence="8">Homodimer.</text>
</comment>
<dbReference type="Proteomes" id="UP001596020">
    <property type="component" value="Unassembled WGS sequence"/>
</dbReference>
<evidence type="ECO:0000256" key="5">
    <source>
        <dbReference type="ARBA" id="ARBA00023004"/>
    </source>
</evidence>
<dbReference type="Gene3D" id="3.20.20.70">
    <property type="entry name" value="Aldolase class I"/>
    <property type="match status" value="1"/>
</dbReference>
<feature type="binding site" evidence="8">
    <location>
        <position position="38"/>
    </location>
    <ligand>
        <name>substrate</name>
    </ligand>
</feature>
<dbReference type="PANTHER" id="PTHR42836">
    <property type="entry name" value="7-CARBOXY-7-DEAZAGUANINE SYNTHASE"/>
    <property type="match status" value="1"/>
</dbReference>
<feature type="binding site" evidence="8">
    <location>
        <begin position="23"/>
        <end position="25"/>
    </location>
    <ligand>
        <name>substrate</name>
    </ligand>
</feature>
<evidence type="ECO:0000256" key="3">
    <source>
        <dbReference type="ARBA" id="ARBA00022723"/>
    </source>
</evidence>
<evidence type="ECO:0000256" key="4">
    <source>
        <dbReference type="ARBA" id="ARBA00022842"/>
    </source>
</evidence>
<feature type="binding site" evidence="8">
    <location>
        <position position="79"/>
    </location>
    <ligand>
        <name>substrate</name>
    </ligand>
</feature>
<keyword evidence="11" id="KW-1185">Reference proteome</keyword>
<evidence type="ECO:0000313" key="11">
    <source>
        <dbReference type="Proteomes" id="UP001596020"/>
    </source>
</evidence>
<feature type="binding site" evidence="8">
    <location>
        <begin position="48"/>
        <end position="50"/>
    </location>
    <ligand>
        <name>S-adenosyl-L-methionine</name>
        <dbReference type="ChEBI" id="CHEBI:59789"/>
    </ligand>
</feature>
<evidence type="ECO:0000256" key="7">
    <source>
        <dbReference type="ARBA" id="ARBA00023239"/>
    </source>
</evidence>
<comment type="cofactor">
    <cofactor evidence="8">
        <name>Mg(2+)</name>
        <dbReference type="ChEBI" id="CHEBI:18420"/>
    </cofactor>
</comment>
<dbReference type="InterPro" id="IPR024924">
    <property type="entry name" value="7-CO-7-deazaguanine_synth-like"/>
</dbReference>
<keyword evidence="4 8" id="KW-0460">Magnesium</keyword>
<dbReference type="InterPro" id="IPR058240">
    <property type="entry name" value="rSAM_sf"/>
</dbReference>
<keyword evidence="1 8" id="KW-0004">4Fe-4S</keyword>
<evidence type="ECO:0000256" key="6">
    <source>
        <dbReference type="ARBA" id="ARBA00023014"/>
    </source>
</evidence>
<comment type="caution">
    <text evidence="8">Lacks conserved residue(s) required for the propagation of feature annotation.</text>
</comment>
<keyword evidence="8" id="KW-0671">Queuosine biosynthesis</keyword>
<keyword evidence="2 8" id="KW-0949">S-adenosyl-L-methionine</keyword>
<feature type="binding site" evidence="8">
    <location>
        <begin position="122"/>
        <end position="124"/>
    </location>
    <ligand>
        <name>S-adenosyl-L-methionine</name>
        <dbReference type="ChEBI" id="CHEBI:59789"/>
    </ligand>
</feature>
<comment type="similarity">
    <text evidence="8">Belongs to the radical SAM superfamily. 7-carboxy-7-deazaguanine synthase family.</text>
</comment>
<comment type="cofactor">
    <cofactor evidence="8">
        <name>S-adenosyl-L-methionine</name>
        <dbReference type="ChEBI" id="CHEBI:59789"/>
    </cofactor>
    <text evidence="8">Binds 1 S-adenosyl-L-methionine per subunit.</text>
</comment>
<evidence type="ECO:0000256" key="2">
    <source>
        <dbReference type="ARBA" id="ARBA00022691"/>
    </source>
</evidence>
<dbReference type="Pfam" id="PF04055">
    <property type="entry name" value="Radical_SAM"/>
    <property type="match status" value="1"/>
</dbReference>
<feature type="binding site" evidence="8">
    <location>
        <position position="49"/>
    </location>
    <ligand>
        <name>[4Fe-4S] cluster</name>
        <dbReference type="ChEBI" id="CHEBI:49883"/>
        <note>4Fe-4S-S-AdoMet</note>
    </ligand>
</feature>
<feature type="binding site" evidence="8">
    <location>
        <position position="42"/>
    </location>
    <ligand>
        <name>[4Fe-4S] cluster</name>
        <dbReference type="ChEBI" id="CHEBI:49883"/>
        <note>4Fe-4S-S-AdoMet</note>
    </ligand>
</feature>
<evidence type="ECO:0000313" key="10">
    <source>
        <dbReference type="EMBL" id="MFC4666086.1"/>
    </source>
</evidence>
<evidence type="ECO:0000259" key="9">
    <source>
        <dbReference type="PROSITE" id="PS51918"/>
    </source>
</evidence>
<feature type="binding site" evidence="8">
    <location>
        <position position="46"/>
    </location>
    <ligand>
        <name>[4Fe-4S] cluster</name>
        <dbReference type="ChEBI" id="CHEBI:49883"/>
        <note>4Fe-4S-S-AdoMet</note>
    </ligand>
</feature>
<reference evidence="11" key="1">
    <citation type="journal article" date="2019" name="Int. J. Syst. Evol. Microbiol.">
        <title>The Global Catalogue of Microorganisms (GCM) 10K type strain sequencing project: providing services to taxonomists for standard genome sequencing and annotation.</title>
        <authorList>
            <consortium name="The Broad Institute Genomics Platform"/>
            <consortium name="The Broad Institute Genome Sequencing Center for Infectious Disease"/>
            <person name="Wu L."/>
            <person name="Ma J."/>
        </authorList>
    </citation>
    <scope>NUCLEOTIDE SEQUENCE [LARGE SCALE GENOMIC DNA]</scope>
    <source>
        <strain evidence="11">CGMCC 4.7357</strain>
    </source>
</reference>
<dbReference type="CDD" id="cd01335">
    <property type="entry name" value="Radical_SAM"/>
    <property type="match status" value="1"/>
</dbReference>
<dbReference type="PROSITE" id="PS51918">
    <property type="entry name" value="RADICAL_SAM"/>
    <property type="match status" value="1"/>
</dbReference>
<dbReference type="RefSeq" id="WP_380078810.1">
    <property type="nucleotide sequence ID" value="NZ_JBHSGO010000172.1"/>
</dbReference>
<comment type="function">
    <text evidence="8">Catalyzes the complex heterocyclic radical-mediated conversion of 6-carboxy-5,6,7,8-tetrahydropterin (CPH4) to 7-carboxy-7-deazaguanine (CDG), a step common to the biosynthetic pathways of all 7-deazapurine-containing compounds.</text>
</comment>
<name>A0ABV9K7W6_9PORP</name>
<feature type="binding site" evidence="8">
    <location>
        <position position="81"/>
    </location>
    <ligand>
        <name>S-adenosyl-L-methionine</name>
        <dbReference type="ChEBI" id="CHEBI:59789"/>
    </ligand>
</feature>
<dbReference type="SUPFAM" id="SSF102114">
    <property type="entry name" value="Radical SAM enzymes"/>
    <property type="match status" value="1"/>
</dbReference>
<gene>
    <name evidence="8" type="primary">queE</name>
    <name evidence="10" type="ORF">ACFO3G_05670</name>
</gene>
<feature type="binding site" evidence="8">
    <location>
        <position position="51"/>
    </location>
    <ligand>
        <name>Mg(2+)</name>
        <dbReference type="ChEBI" id="CHEBI:18420"/>
    </ligand>
</feature>
<protein>
    <recommendedName>
        <fullName evidence="8">7-carboxy-7-deazaguanine synthase</fullName>
        <shortName evidence="8">CDG synthase</shortName>
        <ecNumber evidence="8">4.3.99.3</ecNumber>
    </recommendedName>
    <alternativeName>
        <fullName evidence="8">Queuosine biosynthesis protein QueE</fullName>
    </alternativeName>
</protein>
<feature type="domain" description="Radical SAM core" evidence="9">
    <location>
        <begin position="29"/>
        <end position="209"/>
    </location>
</feature>
<comment type="pathway">
    <text evidence="8">Purine metabolism; 7-cyano-7-deazaguanine biosynthesis.</text>
</comment>
<proteinExistence type="inferred from homology"/>
<sequence>MNRVDMSSVAERVLKVNEYFYSLQGEGARQGVPTIFIRLSGCNLSCSFCDTDFDSYEALSLDELSSRIASYPCKSIVWTGGEPTLQLDSAIVAYFKDLGYYQAIETNGMQSVPEGIDYISCSPKHRNVSMLHKFFSQGVSEWRFLIEPEGALPIPKEQLPKALHYCISPVFDLTTDRPNPIALQRCIDYCLEHSQWRLSLQIHKLIGIE</sequence>
<evidence type="ECO:0000256" key="1">
    <source>
        <dbReference type="ARBA" id="ARBA00022485"/>
    </source>
</evidence>
<keyword evidence="5 8" id="KW-0408">Iron</keyword>
<keyword evidence="7 8" id="KW-0456">Lyase</keyword>
<dbReference type="PIRSF" id="PIRSF000370">
    <property type="entry name" value="QueE"/>
    <property type="match status" value="1"/>
</dbReference>
<comment type="catalytic activity">
    <reaction evidence="8">
        <text>6-carboxy-5,6,7,8-tetrahydropterin + H(+) = 7-carboxy-7-carbaguanine + NH4(+)</text>
        <dbReference type="Rhea" id="RHEA:27974"/>
        <dbReference type="ChEBI" id="CHEBI:15378"/>
        <dbReference type="ChEBI" id="CHEBI:28938"/>
        <dbReference type="ChEBI" id="CHEBI:61032"/>
        <dbReference type="ChEBI" id="CHEBI:61036"/>
        <dbReference type="EC" id="4.3.99.3"/>
    </reaction>
</comment>
<comment type="caution">
    <text evidence="10">The sequence shown here is derived from an EMBL/GenBank/DDBJ whole genome shotgun (WGS) entry which is preliminary data.</text>
</comment>
<accession>A0ABV9K7W6</accession>
<dbReference type="InterPro" id="IPR013785">
    <property type="entry name" value="Aldolase_TIM"/>
</dbReference>
<organism evidence="10 11">
    <name type="scientific">Falsiporphyromonas endometrii</name>
    <dbReference type="NCBI Taxonomy" id="1387297"/>
    <lineage>
        <taxon>Bacteria</taxon>
        <taxon>Pseudomonadati</taxon>
        <taxon>Bacteroidota</taxon>
        <taxon>Bacteroidia</taxon>
        <taxon>Bacteroidales</taxon>
        <taxon>Porphyromonadaceae</taxon>
        <taxon>Falsiporphyromonas</taxon>
    </lineage>
</organism>
<dbReference type="HAMAP" id="MF_00917">
    <property type="entry name" value="QueE"/>
    <property type="match status" value="1"/>
</dbReference>
<dbReference type="EC" id="4.3.99.3" evidence="8"/>
<dbReference type="PANTHER" id="PTHR42836:SF1">
    <property type="entry name" value="7-CARBOXY-7-DEAZAGUANINE SYNTHASE"/>
    <property type="match status" value="1"/>
</dbReference>
<comment type="cofactor">
    <cofactor evidence="8">
        <name>[4Fe-4S] cluster</name>
        <dbReference type="ChEBI" id="CHEBI:49883"/>
    </cofactor>
    <text evidence="8">Binds 1 [4Fe-4S] cluster. The cluster is coordinated with 3 cysteines and an exchangeable S-adenosyl-L-methionine.</text>
</comment>
<keyword evidence="6 8" id="KW-0411">Iron-sulfur</keyword>